<dbReference type="PANTHER" id="PTHR33154:SF15">
    <property type="entry name" value="REGULATORY PROTEIN ARSR"/>
    <property type="match status" value="1"/>
</dbReference>
<evidence type="ECO:0000259" key="4">
    <source>
        <dbReference type="PROSITE" id="PS50987"/>
    </source>
</evidence>
<sequence>MKTDKNKDNDRKKLAQLSKALSHPYRVQIIEILSNLPSDKQCMVSSLVDQLPIAQSTVSQHLKILKEAGWIKGRIEGPKVCYCLEKNIFEDYQQLIDNIQNN</sequence>
<dbReference type="InterPro" id="IPR011991">
    <property type="entry name" value="ArsR-like_HTH"/>
</dbReference>
<name>A0A938XQJ2_9FIRM</name>
<keyword evidence="2 5" id="KW-0238">DNA-binding</keyword>
<dbReference type="SMART" id="SM00418">
    <property type="entry name" value="HTH_ARSR"/>
    <property type="match status" value="1"/>
</dbReference>
<protein>
    <submittedName>
        <fullName evidence="5">DNA-binding transcriptional ArsR family regulator</fullName>
    </submittedName>
</protein>
<dbReference type="Pfam" id="PF01022">
    <property type="entry name" value="HTH_5"/>
    <property type="match status" value="1"/>
</dbReference>
<organism evidence="5 6">
    <name type="scientific">Halanaerobacter jeridensis</name>
    <dbReference type="NCBI Taxonomy" id="706427"/>
    <lineage>
        <taxon>Bacteria</taxon>
        <taxon>Bacillati</taxon>
        <taxon>Bacillota</taxon>
        <taxon>Clostridia</taxon>
        <taxon>Halanaerobiales</taxon>
        <taxon>Halobacteroidaceae</taxon>
        <taxon>Halanaerobacter</taxon>
    </lineage>
</organism>
<dbReference type="CDD" id="cd00090">
    <property type="entry name" value="HTH_ARSR"/>
    <property type="match status" value="1"/>
</dbReference>
<gene>
    <name evidence="5" type="ORF">JOC47_000589</name>
</gene>
<dbReference type="AlphaFoldDB" id="A0A938XQJ2"/>
<evidence type="ECO:0000256" key="3">
    <source>
        <dbReference type="ARBA" id="ARBA00023163"/>
    </source>
</evidence>
<dbReference type="NCBIfam" id="NF033788">
    <property type="entry name" value="HTH_metalloreg"/>
    <property type="match status" value="1"/>
</dbReference>
<dbReference type="SUPFAM" id="SSF46785">
    <property type="entry name" value="Winged helix' DNA-binding domain"/>
    <property type="match status" value="1"/>
</dbReference>
<keyword evidence="6" id="KW-1185">Reference proteome</keyword>
<feature type="domain" description="HTH arsR-type" evidence="4">
    <location>
        <begin position="6"/>
        <end position="102"/>
    </location>
</feature>
<keyword evidence="3" id="KW-0804">Transcription</keyword>
<proteinExistence type="predicted"/>
<reference evidence="5" key="1">
    <citation type="submission" date="2021-01" db="EMBL/GenBank/DDBJ databases">
        <title>Genomic Encyclopedia of Type Strains, Phase IV (KMG-IV): sequencing the most valuable type-strain genomes for metagenomic binning, comparative biology and taxonomic classification.</title>
        <authorList>
            <person name="Goeker M."/>
        </authorList>
    </citation>
    <scope>NUCLEOTIDE SEQUENCE</scope>
    <source>
        <strain evidence="5">DSM 23230</strain>
    </source>
</reference>
<dbReference type="GO" id="GO:0003700">
    <property type="term" value="F:DNA-binding transcription factor activity"/>
    <property type="evidence" value="ECO:0007669"/>
    <property type="project" value="InterPro"/>
</dbReference>
<evidence type="ECO:0000256" key="2">
    <source>
        <dbReference type="ARBA" id="ARBA00023125"/>
    </source>
</evidence>
<evidence type="ECO:0000313" key="6">
    <source>
        <dbReference type="Proteomes" id="UP000774000"/>
    </source>
</evidence>
<dbReference type="Gene3D" id="1.10.10.10">
    <property type="entry name" value="Winged helix-like DNA-binding domain superfamily/Winged helix DNA-binding domain"/>
    <property type="match status" value="1"/>
</dbReference>
<accession>A0A938XQJ2</accession>
<dbReference type="InterPro" id="IPR051081">
    <property type="entry name" value="HTH_MetalResp_TranReg"/>
</dbReference>
<keyword evidence="1" id="KW-0805">Transcription regulation</keyword>
<dbReference type="GO" id="GO:0003677">
    <property type="term" value="F:DNA binding"/>
    <property type="evidence" value="ECO:0007669"/>
    <property type="project" value="UniProtKB-KW"/>
</dbReference>
<dbReference type="InterPro" id="IPR036388">
    <property type="entry name" value="WH-like_DNA-bd_sf"/>
</dbReference>
<dbReference type="PRINTS" id="PR00778">
    <property type="entry name" value="HTHARSR"/>
</dbReference>
<dbReference type="RefSeq" id="WP_204700482.1">
    <property type="nucleotide sequence ID" value="NZ_JAFBDQ010000002.1"/>
</dbReference>
<evidence type="ECO:0000313" key="5">
    <source>
        <dbReference type="EMBL" id="MBM7555764.1"/>
    </source>
</evidence>
<comment type="caution">
    <text evidence="5">The sequence shown here is derived from an EMBL/GenBank/DDBJ whole genome shotgun (WGS) entry which is preliminary data.</text>
</comment>
<dbReference type="Proteomes" id="UP000774000">
    <property type="component" value="Unassembled WGS sequence"/>
</dbReference>
<dbReference type="InterPro" id="IPR036390">
    <property type="entry name" value="WH_DNA-bd_sf"/>
</dbReference>
<dbReference type="InterPro" id="IPR001845">
    <property type="entry name" value="HTH_ArsR_DNA-bd_dom"/>
</dbReference>
<dbReference type="PROSITE" id="PS50987">
    <property type="entry name" value="HTH_ARSR_2"/>
    <property type="match status" value="1"/>
</dbReference>
<dbReference type="EMBL" id="JAFBDQ010000002">
    <property type="protein sequence ID" value="MBM7555764.1"/>
    <property type="molecule type" value="Genomic_DNA"/>
</dbReference>
<dbReference type="PANTHER" id="PTHR33154">
    <property type="entry name" value="TRANSCRIPTIONAL REGULATOR, ARSR FAMILY"/>
    <property type="match status" value="1"/>
</dbReference>
<evidence type="ECO:0000256" key="1">
    <source>
        <dbReference type="ARBA" id="ARBA00023015"/>
    </source>
</evidence>